<gene>
    <name evidence="2" type="ORF">FHS37_002912</name>
</gene>
<comment type="caution">
    <text evidence="2">The sequence shown here is derived from an EMBL/GenBank/DDBJ whole genome shotgun (WGS) entry which is preliminary data.</text>
</comment>
<dbReference type="EMBL" id="JACHJI010000004">
    <property type="protein sequence ID" value="MBB4898854.1"/>
    <property type="molecule type" value="Genomic_DNA"/>
</dbReference>
<name>A0A7W7LYK5_9ACTN</name>
<protein>
    <submittedName>
        <fullName evidence="2">Uncharacterized protein</fullName>
    </submittedName>
</protein>
<sequence length="104" mass="10755">MTPPCAVSPPSTGISAPVMKEASSAGRKATSGASRKTTGGATSPTVPVRPGGVSRTPAPYEAVPPQEAVRWHPVHTHDAAHTWLRETAARGPAIRLAGRDRGTR</sequence>
<reference evidence="2 3" key="1">
    <citation type="submission" date="2020-08" db="EMBL/GenBank/DDBJ databases">
        <title>Genomic Encyclopedia of Type Strains, Phase III (KMG-III): the genomes of soil and plant-associated and newly described type strains.</title>
        <authorList>
            <person name="Whitman W."/>
        </authorList>
    </citation>
    <scope>NUCLEOTIDE SEQUENCE [LARGE SCALE GENOMIC DNA]</scope>
    <source>
        <strain evidence="2 3">CECT 3273</strain>
    </source>
</reference>
<accession>A0A7W7LYK5</accession>
<organism evidence="2 3">
    <name type="scientific">Streptomyces griseomycini</name>
    <dbReference type="NCBI Taxonomy" id="66895"/>
    <lineage>
        <taxon>Bacteria</taxon>
        <taxon>Bacillati</taxon>
        <taxon>Actinomycetota</taxon>
        <taxon>Actinomycetes</taxon>
        <taxon>Kitasatosporales</taxon>
        <taxon>Streptomycetaceae</taxon>
        <taxon>Streptomyces</taxon>
    </lineage>
</organism>
<evidence type="ECO:0000256" key="1">
    <source>
        <dbReference type="SAM" id="MobiDB-lite"/>
    </source>
</evidence>
<feature type="region of interest" description="Disordered" evidence="1">
    <location>
        <begin position="1"/>
        <end position="61"/>
    </location>
</feature>
<evidence type="ECO:0000313" key="2">
    <source>
        <dbReference type="EMBL" id="MBB4898854.1"/>
    </source>
</evidence>
<keyword evidence="3" id="KW-1185">Reference proteome</keyword>
<dbReference type="AlphaFoldDB" id="A0A7W7LYK5"/>
<proteinExistence type="predicted"/>
<dbReference type="Proteomes" id="UP000579523">
    <property type="component" value="Unassembled WGS sequence"/>
</dbReference>
<evidence type="ECO:0000313" key="3">
    <source>
        <dbReference type="Proteomes" id="UP000579523"/>
    </source>
</evidence>
<feature type="compositionally biased region" description="Polar residues" evidence="1">
    <location>
        <begin position="31"/>
        <end position="45"/>
    </location>
</feature>